<dbReference type="Pfam" id="PF01547">
    <property type="entry name" value="SBP_bac_1"/>
    <property type="match status" value="1"/>
</dbReference>
<dbReference type="KEGG" id="halt:IM660_04150"/>
<evidence type="ECO:0000313" key="1">
    <source>
        <dbReference type="EMBL" id="QOR71490.1"/>
    </source>
</evidence>
<dbReference type="EMBL" id="CP063169">
    <property type="protein sequence ID" value="QOR71490.1"/>
    <property type="molecule type" value="Genomic_DNA"/>
</dbReference>
<protein>
    <submittedName>
        <fullName evidence="1">Extracellular solute-binding protein</fullName>
    </submittedName>
</protein>
<dbReference type="Proteomes" id="UP000593758">
    <property type="component" value="Chromosome"/>
</dbReference>
<dbReference type="PROSITE" id="PS51257">
    <property type="entry name" value="PROKAR_LIPOPROTEIN"/>
    <property type="match status" value="1"/>
</dbReference>
<dbReference type="PANTHER" id="PTHR43649">
    <property type="entry name" value="ARABINOSE-BINDING PROTEIN-RELATED"/>
    <property type="match status" value="1"/>
</dbReference>
<dbReference type="PROSITE" id="PS51318">
    <property type="entry name" value="TAT"/>
    <property type="match status" value="1"/>
</dbReference>
<dbReference type="SUPFAM" id="SSF53850">
    <property type="entry name" value="Periplasmic binding protein-like II"/>
    <property type="match status" value="1"/>
</dbReference>
<dbReference type="RefSeq" id="WP_193498150.1">
    <property type="nucleotide sequence ID" value="NZ_CP063169.1"/>
</dbReference>
<name>A0A7M1SV79_9MICO</name>
<keyword evidence="2" id="KW-1185">Reference proteome</keyword>
<evidence type="ECO:0000313" key="2">
    <source>
        <dbReference type="Proteomes" id="UP000593758"/>
    </source>
</evidence>
<dbReference type="InterPro" id="IPR006059">
    <property type="entry name" value="SBP"/>
</dbReference>
<dbReference type="Gene3D" id="3.40.190.10">
    <property type="entry name" value="Periplasmic binding protein-like II"/>
    <property type="match status" value="2"/>
</dbReference>
<reference evidence="1 2" key="1">
    <citation type="submission" date="2020-10" db="EMBL/GenBank/DDBJ databases">
        <title>Haloactinobacterium sp. RN3S43, a bacterium isolated from saline soil.</title>
        <authorList>
            <person name="Sun J.-Q."/>
        </authorList>
    </citation>
    <scope>NUCLEOTIDE SEQUENCE [LARGE SCALE GENOMIC DNA]</scope>
    <source>
        <strain evidence="1 2">RN3S43</strain>
    </source>
</reference>
<gene>
    <name evidence="1" type="ORF">IM660_04150</name>
</gene>
<dbReference type="InterPro" id="IPR006311">
    <property type="entry name" value="TAT_signal"/>
</dbReference>
<organism evidence="1 2">
    <name type="scientific">Ruania alkalisoli</name>
    <dbReference type="NCBI Taxonomy" id="2779775"/>
    <lineage>
        <taxon>Bacteria</taxon>
        <taxon>Bacillati</taxon>
        <taxon>Actinomycetota</taxon>
        <taxon>Actinomycetes</taxon>
        <taxon>Micrococcales</taxon>
        <taxon>Ruaniaceae</taxon>
        <taxon>Ruania</taxon>
    </lineage>
</organism>
<dbReference type="PANTHER" id="PTHR43649:SF12">
    <property type="entry name" value="DIACETYLCHITOBIOSE BINDING PROTEIN DASA"/>
    <property type="match status" value="1"/>
</dbReference>
<dbReference type="InterPro" id="IPR050490">
    <property type="entry name" value="Bact_solute-bd_prot1"/>
</dbReference>
<sequence length="429" mass="46143">MTQLSRRGFLAAAGTVSVGALTACGSNSSGSSSDAVELTVMAWADAGQAERYEQEFATFTEKNPDIAVSLEWMDVGSYQDKLNTLFAAGDPPDVMFMVGRWLGEYATRGVLADLSGSDQLDFSTMNSGLLLQGQYQGAQYAVPTGSTAIAMIYNTRIVADAGLELPDDRTWTWADYAEFNAEIYDATGVHGAGFYVPWLPTITQYTRQHGQDLFTTDGTLGVSAETITEYFQLITDMRSTGAFAPPGSLEDNGTSVEQSPLGRDFIASQIIPSNTFGDYNSVMGGDLVLRRLPGETEGPRPGYTVTPTLLWCQAEASEHPEQAARLIDFLTNDPDSFAARSTLLGVPINAEVAEQVSTGLDEDAQEFVDFTVALQEEELAPYEMEPAGAGEVQNILVSLSTEVEFERMSPQQAGEEFMSQAGAALEDAG</sequence>
<proteinExistence type="predicted"/>
<accession>A0A7M1SV79</accession>
<dbReference type="AlphaFoldDB" id="A0A7M1SV79"/>